<dbReference type="Proteomes" id="UP000664521">
    <property type="component" value="Unassembled WGS sequence"/>
</dbReference>
<feature type="compositionally biased region" description="Basic and acidic residues" evidence="1">
    <location>
        <begin position="109"/>
        <end position="118"/>
    </location>
</feature>
<dbReference type="AlphaFoldDB" id="A0A8H3PI86"/>
<feature type="region of interest" description="Disordered" evidence="1">
    <location>
        <begin position="166"/>
        <end position="187"/>
    </location>
</feature>
<dbReference type="PANTHER" id="PTHR35391">
    <property type="entry name" value="C2H2-TYPE DOMAIN-CONTAINING PROTEIN-RELATED"/>
    <property type="match status" value="1"/>
</dbReference>
<evidence type="ECO:0000313" key="3">
    <source>
        <dbReference type="EMBL" id="CAF9940894.1"/>
    </source>
</evidence>
<feature type="compositionally biased region" description="Polar residues" evidence="1">
    <location>
        <begin position="62"/>
        <end position="80"/>
    </location>
</feature>
<feature type="domain" description="DUF6590" evidence="2">
    <location>
        <begin position="152"/>
        <end position="306"/>
    </location>
</feature>
<proteinExistence type="predicted"/>
<keyword evidence="4" id="KW-1185">Reference proteome</keyword>
<evidence type="ECO:0000313" key="4">
    <source>
        <dbReference type="Proteomes" id="UP000664521"/>
    </source>
</evidence>
<comment type="caution">
    <text evidence="3">The sequence shown here is derived from an EMBL/GenBank/DDBJ whole genome shotgun (WGS) entry which is preliminary data.</text>
</comment>
<dbReference type="Pfam" id="PF20233">
    <property type="entry name" value="DUF6590"/>
    <property type="match status" value="1"/>
</dbReference>
<feature type="region of interest" description="Disordered" evidence="1">
    <location>
        <begin position="55"/>
        <end position="123"/>
    </location>
</feature>
<dbReference type="PANTHER" id="PTHR35391:SF5">
    <property type="entry name" value="DUF6590 DOMAIN-CONTAINING PROTEIN"/>
    <property type="match status" value="1"/>
</dbReference>
<reference evidence="3" key="1">
    <citation type="submission" date="2021-03" db="EMBL/GenBank/DDBJ databases">
        <authorList>
            <person name="Tagirdzhanova G."/>
        </authorList>
    </citation>
    <scope>NUCLEOTIDE SEQUENCE</scope>
</reference>
<gene>
    <name evidence="3" type="ORF">HETSPECPRED_002670</name>
</gene>
<dbReference type="OrthoDB" id="3559580at2759"/>
<evidence type="ECO:0000259" key="2">
    <source>
        <dbReference type="Pfam" id="PF20233"/>
    </source>
</evidence>
<protein>
    <recommendedName>
        <fullName evidence="2">DUF6590 domain-containing protein</fullName>
    </recommendedName>
</protein>
<dbReference type="InterPro" id="IPR046497">
    <property type="entry name" value="DUF6590"/>
</dbReference>
<feature type="region of interest" description="Disordered" evidence="1">
    <location>
        <begin position="310"/>
        <end position="369"/>
    </location>
</feature>
<name>A0A8H3PI86_9LECA</name>
<dbReference type="EMBL" id="CAJPDS010000167">
    <property type="protein sequence ID" value="CAF9940894.1"/>
    <property type="molecule type" value="Genomic_DNA"/>
</dbReference>
<feature type="compositionally biased region" description="Basic and acidic residues" evidence="1">
    <location>
        <begin position="317"/>
        <end position="369"/>
    </location>
</feature>
<evidence type="ECO:0000256" key="1">
    <source>
        <dbReference type="SAM" id="MobiDB-lite"/>
    </source>
</evidence>
<organism evidence="3 4">
    <name type="scientific">Heterodermia speciosa</name>
    <dbReference type="NCBI Taxonomy" id="116794"/>
    <lineage>
        <taxon>Eukaryota</taxon>
        <taxon>Fungi</taxon>
        <taxon>Dikarya</taxon>
        <taxon>Ascomycota</taxon>
        <taxon>Pezizomycotina</taxon>
        <taxon>Lecanoromycetes</taxon>
        <taxon>OSLEUM clade</taxon>
        <taxon>Lecanoromycetidae</taxon>
        <taxon>Caliciales</taxon>
        <taxon>Physciaceae</taxon>
        <taxon>Heterodermia</taxon>
    </lineage>
</organism>
<feature type="compositionally biased region" description="Polar residues" evidence="1">
    <location>
        <begin position="167"/>
        <end position="187"/>
    </location>
</feature>
<sequence length="369" mass="42197">MLLSKVLVLSPRQHGQVDTKPQGAHHTWIKVMFRGTKDKRPISFHPNISTLAKLLSPYGPSPGSNTAQGARSNQNYQSPYLQPATRPSDVTPTVAPGVPTSGSPPAGEYRNDRSHYEDETVEDNITAELVRGTKGPYELLDPNFKVIRDHWRFFVVGRVFKYLSWEPQGNGNPNERSGNSVQKYQTRSSKLGQEAFAKVYRYVVVRARPKQGYSMCLRITTHNGHGTVGKLIMQREHSIIYTGEEAPARLPEEKKLNKDPIQVIPVENAEPLDPLSRINYAKPYPIEHNVKVCEVGMVAPRDVRKINAYYQQESGYETERPQQEPERRRRESSSAVSKEPERRRRESSSSMNKEPERKVRREQRRDSRR</sequence>
<accession>A0A8H3PI86</accession>